<dbReference type="Pfam" id="PF20060">
    <property type="entry name" value="DUF6459"/>
    <property type="match status" value="1"/>
</dbReference>
<dbReference type="AlphaFoldDB" id="A0A852TU63"/>
<accession>A0A852TU63</accession>
<dbReference type="EMBL" id="JACCCC010000001">
    <property type="protein sequence ID" value="NYE47191.1"/>
    <property type="molecule type" value="Genomic_DNA"/>
</dbReference>
<organism evidence="1 2">
    <name type="scientific">Spinactinospora alkalitolerans</name>
    <dbReference type="NCBI Taxonomy" id="687207"/>
    <lineage>
        <taxon>Bacteria</taxon>
        <taxon>Bacillati</taxon>
        <taxon>Actinomycetota</taxon>
        <taxon>Actinomycetes</taxon>
        <taxon>Streptosporangiales</taxon>
        <taxon>Nocardiopsidaceae</taxon>
        <taxon>Spinactinospora</taxon>
    </lineage>
</organism>
<evidence type="ECO:0000313" key="1">
    <source>
        <dbReference type="EMBL" id="NYE47191.1"/>
    </source>
</evidence>
<sequence length="135" mass="15224">MSPHGHRPRHSWTAVRPRAALAGRARPVRHRRADELSQLVQFVAEVLAGQRDPSHLRAHMSERAYQTLRRRAGAYRCARRPRLRAAHLHCPAPGVTEVSGVVDCGPRHRALALRVDSVRHAWLCTHVETDVGHPM</sequence>
<dbReference type="InterPro" id="IPR045596">
    <property type="entry name" value="DUF6459"/>
</dbReference>
<proteinExistence type="predicted"/>
<protein>
    <submittedName>
        <fullName evidence="1">Uncharacterized protein</fullName>
    </submittedName>
</protein>
<dbReference type="RefSeq" id="WP_179643184.1">
    <property type="nucleotide sequence ID" value="NZ_BAAAYY010000009.1"/>
</dbReference>
<keyword evidence="2" id="KW-1185">Reference proteome</keyword>
<comment type="caution">
    <text evidence="1">The sequence shown here is derived from an EMBL/GenBank/DDBJ whole genome shotgun (WGS) entry which is preliminary data.</text>
</comment>
<gene>
    <name evidence="1" type="ORF">HDA32_002311</name>
</gene>
<reference evidence="1 2" key="1">
    <citation type="submission" date="2020-07" db="EMBL/GenBank/DDBJ databases">
        <title>Sequencing the genomes of 1000 actinobacteria strains.</title>
        <authorList>
            <person name="Klenk H.-P."/>
        </authorList>
    </citation>
    <scope>NUCLEOTIDE SEQUENCE [LARGE SCALE GENOMIC DNA]</scope>
    <source>
        <strain evidence="1 2">CXB654</strain>
    </source>
</reference>
<name>A0A852TU63_9ACTN</name>
<evidence type="ECO:0000313" key="2">
    <source>
        <dbReference type="Proteomes" id="UP000589036"/>
    </source>
</evidence>
<dbReference type="Proteomes" id="UP000589036">
    <property type="component" value="Unassembled WGS sequence"/>
</dbReference>